<feature type="domain" description="Peptidase S9A N-terminal" evidence="8">
    <location>
        <begin position="1"/>
        <end position="104"/>
    </location>
</feature>
<dbReference type="GO" id="GO:0070012">
    <property type="term" value="F:oligopeptidase activity"/>
    <property type="evidence" value="ECO:0007669"/>
    <property type="project" value="TreeGrafter"/>
</dbReference>
<dbReference type="InterPro" id="IPR002470">
    <property type="entry name" value="Peptidase_S9A"/>
</dbReference>
<sequence length="391" mass="41440">LLRVPLAAPVLAEAETLVPESETAIVGVTPAATRIYLTEMAGGPSQVRVIGSNGGDQGRLPLAPVSAVGQVLALDGDTILYRSNTFVAPPAWYRFDPQEEEPAPTALRTHSPADFSDTLVSRIFATGRDGTRVPINVLHRAGVALDGSNPTLLYAYGGYGICLAPFFDPGLSVWLEQGGVFAVANLRGGGEYGDAWHLAGNLTRKQTVFDDFLACAEHLVTAGYTNPERLAIMGGSNGGLLMGAALTQRPELFRAVVAAVGIHDMLRVELDPNGAFNITEFGTVADPAQFAALHAYSPYHHVVDGTAYPAVLFTTGDHDGRVNPAHSRKMTARLQAATSSARPILLRTSANAGHGMGTSLNEQIVEETDVYTFLFDQLGMTYVAPEVALAQ</sequence>
<dbReference type="Gene3D" id="2.130.10.120">
    <property type="entry name" value="Prolyl oligopeptidase, N-terminal domain"/>
    <property type="match status" value="1"/>
</dbReference>
<evidence type="ECO:0000256" key="6">
    <source>
        <dbReference type="ARBA" id="ARBA00022825"/>
    </source>
</evidence>
<comment type="similarity">
    <text evidence="2">Belongs to the peptidase S9A family.</text>
</comment>
<protein>
    <recommendedName>
        <fullName evidence="3">prolyl oligopeptidase</fullName>
        <ecNumber evidence="3">3.4.21.26</ecNumber>
    </recommendedName>
</protein>
<evidence type="ECO:0000256" key="4">
    <source>
        <dbReference type="ARBA" id="ARBA00022670"/>
    </source>
</evidence>
<dbReference type="FunFam" id="3.40.50.1820:FF:000005">
    <property type="entry name" value="Prolyl endopeptidase"/>
    <property type="match status" value="1"/>
</dbReference>
<dbReference type="GO" id="GO:0006508">
    <property type="term" value="P:proteolysis"/>
    <property type="evidence" value="ECO:0007669"/>
    <property type="project" value="UniProtKB-KW"/>
</dbReference>
<dbReference type="InterPro" id="IPR023302">
    <property type="entry name" value="Pept_S9A_N"/>
</dbReference>
<evidence type="ECO:0000313" key="9">
    <source>
        <dbReference type="EMBL" id="KPV49085.1"/>
    </source>
</evidence>
<evidence type="ECO:0000256" key="3">
    <source>
        <dbReference type="ARBA" id="ARBA00011897"/>
    </source>
</evidence>
<dbReference type="PATRIC" id="fig|186479.3.peg.4250"/>
<feature type="non-terminal residue" evidence="9">
    <location>
        <position position="1"/>
    </location>
</feature>
<evidence type="ECO:0000259" key="7">
    <source>
        <dbReference type="Pfam" id="PF00326"/>
    </source>
</evidence>
<dbReference type="SUPFAM" id="SSF53474">
    <property type="entry name" value="alpha/beta-Hydrolases"/>
    <property type="match status" value="1"/>
</dbReference>
<accession>A0A0N8PR68</accession>
<evidence type="ECO:0000256" key="1">
    <source>
        <dbReference type="ARBA" id="ARBA00001070"/>
    </source>
</evidence>
<feature type="domain" description="Peptidase S9 prolyl oligopeptidase catalytic" evidence="7">
    <location>
        <begin position="171"/>
        <end position="380"/>
    </location>
</feature>
<dbReference type="Pfam" id="PF00326">
    <property type="entry name" value="Peptidase_S9"/>
    <property type="match status" value="1"/>
</dbReference>
<keyword evidence="10" id="KW-1185">Reference proteome</keyword>
<dbReference type="AlphaFoldDB" id="A0A0N8PR68"/>
<evidence type="ECO:0000259" key="8">
    <source>
        <dbReference type="Pfam" id="PF02897"/>
    </source>
</evidence>
<organism evidence="9 10">
    <name type="scientific">Kouleothrix aurantiaca</name>
    <dbReference type="NCBI Taxonomy" id="186479"/>
    <lineage>
        <taxon>Bacteria</taxon>
        <taxon>Bacillati</taxon>
        <taxon>Chloroflexota</taxon>
        <taxon>Chloroflexia</taxon>
        <taxon>Chloroflexales</taxon>
        <taxon>Roseiflexineae</taxon>
        <taxon>Roseiflexaceae</taxon>
        <taxon>Kouleothrix</taxon>
    </lineage>
</organism>
<dbReference type="PANTHER" id="PTHR42881">
    <property type="entry name" value="PROLYL ENDOPEPTIDASE"/>
    <property type="match status" value="1"/>
</dbReference>
<evidence type="ECO:0000256" key="5">
    <source>
        <dbReference type="ARBA" id="ARBA00022801"/>
    </source>
</evidence>
<dbReference type="Proteomes" id="UP000050509">
    <property type="component" value="Unassembled WGS sequence"/>
</dbReference>
<dbReference type="PANTHER" id="PTHR42881:SF2">
    <property type="entry name" value="PROLYL ENDOPEPTIDASE"/>
    <property type="match status" value="1"/>
</dbReference>
<comment type="caution">
    <text evidence="9">The sequence shown here is derived from an EMBL/GenBank/DDBJ whole genome shotgun (WGS) entry which is preliminary data.</text>
</comment>
<keyword evidence="4" id="KW-0645">Protease</keyword>
<dbReference type="EMBL" id="LJCR01002207">
    <property type="protein sequence ID" value="KPV49085.1"/>
    <property type="molecule type" value="Genomic_DNA"/>
</dbReference>
<dbReference type="Gene3D" id="3.40.50.1820">
    <property type="entry name" value="alpha/beta hydrolase"/>
    <property type="match status" value="1"/>
</dbReference>
<dbReference type="GO" id="GO:0004252">
    <property type="term" value="F:serine-type endopeptidase activity"/>
    <property type="evidence" value="ECO:0007669"/>
    <property type="project" value="UniProtKB-EC"/>
</dbReference>
<dbReference type="InterPro" id="IPR029058">
    <property type="entry name" value="AB_hydrolase_fold"/>
</dbReference>
<gene>
    <name evidence="9" type="ORF">SE17_34600</name>
</gene>
<keyword evidence="5" id="KW-0378">Hydrolase</keyword>
<comment type="catalytic activity">
    <reaction evidence="1">
        <text>Hydrolysis of Pro-|-Xaa &gt;&gt; Ala-|-Xaa in oligopeptides.</text>
        <dbReference type="EC" id="3.4.21.26"/>
    </reaction>
</comment>
<dbReference type="InterPro" id="IPR001375">
    <property type="entry name" value="Peptidase_S9_cat"/>
</dbReference>
<dbReference type="EC" id="3.4.21.26" evidence="3"/>
<keyword evidence="6" id="KW-0720">Serine protease</keyword>
<dbReference type="InterPro" id="IPR051167">
    <property type="entry name" value="Prolyl_oligopep/macrocyclase"/>
</dbReference>
<evidence type="ECO:0000313" key="10">
    <source>
        <dbReference type="Proteomes" id="UP000050509"/>
    </source>
</evidence>
<dbReference type="Pfam" id="PF02897">
    <property type="entry name" value="Peptidase_S9_N"/>
    <property type="match status" value="1"/>
</dbReference>
<dbReference type="PRINTS" id="PR00862">
    <property type="entry name" value="PROLIGOPTASE"/>
</dbReference>
<proteinExistence type="inferred from homology"/>
<evidence type="ECO:0000256" key="2">
    <source>
        <dbReference type="ARBA" id="ARBA00005228"/>
    </source>
</evidence>
<name>A0A0N8PR68_9CHLR</name>
<reference evidence="9 10" key="1">
    <citation type="submission" date="2015-09" db="EMBL/GenBank/DDBJ databases">
        <title>Draft genome sequence of Kouleothrix aurantiaca JCM 19913.</title>
        <authorList>
            <person name="Hemp J."/>
        </authorList>
    </citation>
    <scope>NUCLEOTIDE SEQUENCE [LARGE SCALE GENOMIC DNA]</scope>
    <source>
        <strain evidence="9 10">COM-B</strain>
    </source>
</reference>
<dbReference type="GO" id="GO:0005829">
    <property type="term" value="C:cytosol"/>
    <property type="evidence" value="ECO:0007669"/>
    <property type="project" value="TreeGrafter"/>
</dbReference>